<reference evidence="2 3" key="1">
    <citation type="submission" date="2023-12" db="EMBL/GenBank/DDBJ databases">
        <title>Jeotgalibacillus haloalkaliphilus sp. nov., a novel salt-tolerant bacteria, isolated from the estuary of the Fenhe River into the Yellow River.</title>
        <authorList>
            <person name="Li Y."/>
        </authorList>
    </citation>
    <scope>NUCLEOTIDE SEQUENCE [LARGE SCALE GENOMIC DNA]</scope>
    <source>
        <strain evidence="2 3">HH7-29</strain>
    </source>
</reference>
<keyword evidence="3" id="KW-1185">Reference proteome</keyword>
<organism evidence="2 3">
    <name type="scientific">Jeotgalibacillus haloalkalitolerans</name>
    <dbReference type="NCBI Taxonomy" id="3104292"/>
    <lineage>
        <taxon>Bacteria</taxon>
        <taxon>Bacillati</taxon>
        <taxon>Bacillota</taxon>
        <taxon>Bacilli</taxon>
        <taxon>Bacillales</taxon>
        <taxon>Caryophanaceae</taxon>
        <taxon>Jeotgalibacillus</taxon>
    </lineage>
</organism>
<gene>
    <name evidence="2" type="ORF">UFB30_01100</name>
</gene>
<accession>A0ABU5KJ68</accession>
<dbReference type="EMBL" id="JAXQNN010000001">
    <property type="protein sequence ID" value="MDZ5710791.1"/>
    <property type="molecule type" value="Genomic_DNA"/>
</dbReference>
<dbReference type="Proteomes" id="UP001292084">
    <property type="component" value="Unassembled WGS sequence"/>
</dbReference>
<evidence type="ECO:0000313" key="2">
    <source>
        <dbReference type="EMBL" id="MDZ5710791.1"/>
    </source>
</evidence>
<keyword evidence="1" id="KW-1133">Transmembrane helix</keyword>
<evidence type="ECO:0000256" key="1">
    <source>
        <dbReference type="SAM" id="Phobius"/>
    </source>
</evidence>
<feature type="transmembrane region" description="Helical" evidence="1">
    <location>
        <begin position="5"/>
        <end position="25"/>
    </location>
</feature>
<evidence type="ECO:0008006" key="4">
    <source>
        <dbReference type="Google" id="ProtNLM"/>
    </source>
</evidence>
<sequence length="60" mass="6729">MDRFLLIFGLLMFAGGFIFFLMNFISEYESTVFIVSIMVMLNAAIAIGVSEILSKLKEAD</sequence>
<name>A0ABU5KJ68_9BACL</name>
<keyword evidence="1" id="KW-0472">Membrane</keyword>
<keyword evidence="1" id="KW-0812">Transmembrane</keyword>
<comment type="caution">
    <text evidence="2">The sequence shown here is derived from an EMBL/GenBank/DDBJ whole genome shotgun (WGS) entry which is preliminary data.</text>
</comment>
<protein>
    <recommendedName>
        <fullName evidence="4">DUF4305 domain-containing protein</fullName>
    </recommendedName>
</protein>
<feature type="transmembrane region" description="Helical" evidence="1">
    <location>
        <begin position="31"/>
        <end position="53"/>
    </location>
</feature>
<proteinExistence type="predicted"/>
<evidence type="ECO:0000313" key="3">
    <source>
        <dbReference type="Proteomes" id="UP001292084"/>
    </source>
</evidence>
<dbReference type="RefSeq" id="WP_322419824.1">
    <property type="nucleotide sequence ID" value="NZ_JAXQNN010000001.1"/>
</dbReference>